<keyword evidence="3" id="KW-1185">Reference proteome</keyword>
<dbReference type="InParanoid" id="A0A804N294"/>
<keyword evidence="1" id="KW-1133">Transmembrane helix</keyword>
<reference evidence="2" key="3">
    <citation type="submission" date="2021-05" db="UniProtKB">
        <authorList>
            <consortium name="EnsemblPlants"/>
        </authorList>
    </citation>
    <scope>IDENTIFICATION</scope>
    <source>
        <strain evidence="2">cv. B73</strain>
    </source>
</reference>
<dbReference type="Proteomes" id="UP000007305">
    <property type="component" value="Chromosome 3"/>
</dbReference>
<evidence type="ECO:0000313" key="2">
    <source>
        <dbReference type="EnsemblPlants" id="Zm00001eb129150_P001"/>
    </source>
</evidence>
<proteinExistence type="predicted"/>
<sequence>MFLTPRPATTSYSHRHLLLAAPASALVLVVVLLSGVGVVPDVVGGRRVKAAAEPPGPGANPPDPFVALTFPRAKKFRKKSFPLFDALSELYDGHIAQGTWNITSTQPLQNSDEGEKFKTIEVEDEDTNEPQVDARIEQDEDIVIVERVEQRLPKRSGAPTVNQEKETKRVRKDALEGLIGRYLDVKTKQVANEAAQSTKEKEVAQDNDFSIKRCISVLKTMDITRDEKIKAAEVFNTPNYRETFICFNDDEPEVALLWLRGKMDKL</sequence>
<reference evidence="3" key="1">
    <citation type="submission" date="2015-12" db="EMBL/GenBank/DDBJ databases">
        <title>Update maize B73 reference genome by single molecule sequencing technologies.</title>
        <authorList>
            <consortium name="Maize Genome Sequencing Project"/>
            <person name="Ware D."/>
        </authorList>
    </citation>
    <scope>NUCLEOTIDE SEQUENCE [LARGE SCALE GENOMIC DNA]</scope>
    <source>
        <strain evidence="3">cv. B73</strain>
    </source>
</reference>
<feature type="transmembrane region" description="Helical" evidence="1">
    <location>
        <begin position="20"/>
        <end position="39"/>
    </location>
</feature>
<keyword evidence="1" id="KW-0472">Membrane</keyword>
<dbReference type="EnsemblPlants" id="Zm00001eb129150_T001">
    <property type="protein sequence ID" value="Zm00001eb129150_P001"/>
    <property type="gene ID" value="Zm00001eb129150"/>
</dbReference>
<evidence type="ECO:0000256" key="1">
    <source>
        <dbReference type="SAM" id="Phobius"/>
    </source>
</evidence>
<dbReference type="Gramene" id="Zm00001eb129150_T001">
    <property type="protein sequence ID" value="Zm00001eb129150_P001"/>
    <property type="gene ID" value="Zm00001eb129150"/>
</dbReference>
<protein>
    <submittedName>
        <fullName evidence="2">Uncharacterized protein</fullName>
    </submittedName>
</protein>
<reference evidence="2" key="2">
    <citation type="submission" date="2019-07" db="EMBL/GenBank/DDBJ databases">
        <authorList>
            <person name="Seetharam A."/>
            <person name="Woodhouse M."/>
            <person name="Cannon E."/>
        </authorList>
    </citation>
    <scope>NUCLEOTIDE SEQUENCE [LARGE SCALE GENOMIC DNA]</scope>
    <source>
        <strain evidence="2">cv. B73</strain>
    </source>
</reference>
<keyword evidence="1" id="KW-0812">Transmembrane</keyword>
<dbReference type="PANTHER" id="PTHR34395:SF15">
    <property type="entry name" value="OS09G0292400 PROTEIN"/>
    <property type="match status" value="1"/>
</dbReference>
<accession>A0A804N294</accession>
<name>A0A804N294_MAIZE</name>
<dbReference type="PANTHER" id="PTHR34395">
    <property type="entry name" value="OS11G0427500 PROTEIN"/>
    <property type="match status" value="1"/>
</dbReference>
<organism evidence="2 3">
    <name type="scientific">Zea mays</name>
    <name type="common">Maize</name>
    <dbReference type="NCBI Taxonomy" id="4577"/>
    <lineage>
        <taxon>Eukaryota</taxon>
        <taxon>Viridiplantae</taxon>
        <taxon>Streptophyta</taxon>
        <taxon>Embryophyta</taxon>
        <taxon>Tracheophyta</taxon>
        <taxon>Spermatophyta</taxon>
        <taxon>Magnoliopsida</taxon>
        <taxon>Liliopsida</taxon>
        <taxon>Poales</taxon>
        <taxon>Poaceae</taxon>
        <taxon>PACMAD clade</taxon>
        <taxon>Panicoideae</taxon>
        <taxon>Andropogonodae</taxon>
        <taxon>Andropogoneae</taxon>
        <taxon>Tripsacinae</taxon>
        <taxon>Zea</taxon>
    </lineage>
</organism>
<evidence type="ECO:0000313" key="3">
    <source>
        <dbReference type="Proteomes" id="UP000007305"/>
    </source>
</evidence>
<dbReference type="AlphaFoldDB" id="A0A804N294"/>